<comment type="caution">
    <text evidence="1">The sequence shown here is derived from an EMBL/GenBank/DDBJ whole genome shotgun (WGS) entry which is preliminary data.</text>
</comment>
<sequence>MAFTTTVRWRRRGEKGHPLLRGAVQVEVRALAPAELAGWADPAAGRPCPAAGAASEVAASFTVPDTAAGLRLTFTVRLRAAGQDEEALSVVQRLTVARPGVLVPDAYQLDRFAVQLRRRGGGGEVLQEVPSTQPAGLRRFFGRHPLLRMAAGDTPEIDTEFLDATNLWWALHFRVCQNNREDGFNPWYLEPACNDRPGRLRVLLNTRVTPMLWFASLPPELDLPDETSVGGYVFFRPIASAYAYPSTWPDVLSAPVHATTGLRNLCRYVLRGHTRTGKTKITGLPDWHQLLDHSPDAGHPLNGYAFLPCGMEHALDRTAPRLVSDTRSLRVLLLPVPEKNSPVFRYGGNAGPGNTARLAAAIRLLWTRGGFGGPGQQLLEAGEIAPPQPPQPGLAAPAKGTLRVARDVWAGAYSSAGDALWALLDDPGNRAGVARALVFDTVRFDDPGQARLLATAKARAAGRGPGLQVRIVWSPSAMRHAPTPEFLGALRGHGAQPVVWPKAGDSYFRAPPNPANPWAEYVFADAKPWTAAQFPPDKLVDWWHQFAVFAGEEIHGDPRDPGSISFMEATMAP</sequence>
<reference evidence="1 2" key="1">
    <citation type="submission" date="2019-05" db="EMBL/GenBank/DDBJ databases">
        <title>Draft genome sequence of Nonomuraea zeae DSM 100528.</title>
        <authorList>
            <person name="Saricaoglu S."/>
            <person name="Isik K."/>
        </authorList>
    </citation>
    <scope>NUCLEOTIDE SEQUENCE [LARGE SCALE GENOMIC DNA]</scope>
    <source>
        <strain evidence="1 2">DSM 100528</strain>
    </source>
</reference>
<protein>
    <submittedName>
        <fullName evidence="1">Uncharacterized protein</fullName>
    </submittedName>
</protein>
<dbReference type="AlphaFoldDB" id="A0A5S4GAG4"/>
<dbReference type="RefSeq" id="WP_138693233.1">
    <property type="nucleotide sequence ID" value="NZ_JBHSAZ010000089.1"/>
</dbReference>
<name>A0A5S4GAG4_9ACTN</name>
<dbReference type="Proteomes" id="UP000306628">
    <property type="component" value="Unassembled WGS sequence"/>
</dbReference>
<keyword evidence="2" id="KW-1185">Reference proteome</keyword>
<evidence type="ECO:0000313" key="2">
    <source>
        <dbReference type="Proteomes" id="UP000306628"/>
    </source>
</evidence>
<dbReference type="EMBL" id="VCKX01000108">
    <property type="protein sequence ID" value="TMR30005.1"/>
    <property type="molecule type" value="Genomic_DNA"/>
</dbReference>
<evidence type="ECO:0000313" key="1">
    <source>
        <dbReference type="EMBL" id="TMR30005.1"/>
    </source>
</evidence>
<gene>
    <name evidence="1" type="ORF">ETD85_30395</name>
</gene>
<organism evidence="1 2">
    <name type="scientific">Nonomuraea zeae</name>
    <dbReference type="NCBI Taxonomy" id="1642303"/>
    <lineage>
        <taxon>Bacteria</taxon>
        <taxon>Bacillati</taxon>
        <taxon>Actinomycetota</taxon>
        <taxon>Actinomycetes</taxon>
        <taxon>Streptosporangiales</taxon>
        <taxon>Streptosporangiaceae</taxon>
        <taxon>Nonomuraea</taxon>
    </lineage>
</organism>
<dbReference type="OrthoDB" id="5487178at2"/>
<proteinExistence type="predicted"/>
<accession>A0A5S4GAG4</accession>